<dbReference type="SUPFAM" id="SSF51905">
    <property type="entry name" value="FAD/NAD(P)-binding domain"/>
    <property type="match status" value="1"/>
</dbReference>
<accession>A0A1X7RI06</accession>
<evidence type="ECO:0008006" key="4">
    <source>
        <dbReference type="Google" id="ProtNLM"/>
    </source>
</evidence>
<name>A0A1X7RI06_ZYMT9</name>
<organism evidence="2 3">
    <name type="scientific">Zymoseptoria tritici (strain ST99CH_3D7)</name>
    <dbReference type="NCBI Taxonomy" id="1276538"/>
    <lineage>
        <taxon>Eukaryota</taxon>
        <taxon>Fungi</taxon>
        <taxon>Dikarya</taxon>
        <taxon>Ascomycota</taxon>
        <taxon>Pezizomycotina</taxon>
        <taxon>Dothideomycetes</taxon>
        <taxon>Dothideomycetidae</taxon>
        <taxon>Mycosphaerellales</taxon>
        <taxon>Mycosphaerellaceae</taxon>
        <taxon>Zymoseptoria</taxon>
    </lineage>
</organism>
<dbReference type="Pfam" id="PF13450">
    <property type="entry name" value="NAD_binding_8"/>
    <property type="match status" value="1"/>
</dbReference>
<dbReference type="Gene3D" id="3.50.50.60">
    <property type="entry name" value="FAD/NAD(P)-binding domain"/>
    <property type="match status" value="1"/>
</dbReference>
<evidence type="ECO:0000313" key="2">
    <source>
        <dbReference type="EMBL" id="SMQ47058.1"/>
    </source>
</evidence>
<reference evidence="2 3" key="1">
    <citation type="submission" date="2016-06" db="EMBL/GenBank/DDBJ databases">
        <authorList>
            <person name="Kjaerup R.B."/>
            <person name="Dalgaard T.S."/>
            <person name="Juul-Madsen H.R."/>
        </authorList>
    </citation>
    <scope>NUCLEOTIDE SEQUENCE [LARGE SCALE GENOMIC DNA]</scope>
</reference>
<evidence type="ECO:0000313" key="3">
    <source>
        <dbReference type="Proteomes" id="UP000215127"/>
    </source>
</evidence>
<keyword evidence="3" id="KW-1185">Reference proteome</keyword>
<evidence type="ECO:0000256" key="1">
    <source>
        <dbReference type="SAM" id="SignalP"/>
    </source>
</evidence>
<feature type="signal peptide" evidence="1">
    <location>
        <begin position="1"/>
        <end position="17"/>
    </location>
</feature>
<proteinExistence type="predicted"/>
<dbReference type="AlphaFoldDB" id="A0A1X7RI06"/>
<gene>
    <name evidence="2" type="ORF">ZT3D7_G2205</name>
</gene>
<dbReference type="EMBL" id="LT853693">
    <property type="protein sequence ID" value="SMQ47058.1"/>
    <property type="molecule type" value="Genomic_DNA"/>
</dbReference>
<dbReference type="GO" id="GO:0016491">
    <property type="term" value="F:oxidoreductase activity"/>
    <property type="evidence" value="ECO:0007669"/>
    <property type="project" value="TreeGrafter"/>
</dbReference>
<protein>
    <recommendedName>
        <fullName evidence="4">Amine oxidase domain-containing protein</fullName>
    </recommendedName>
</protein>
<feature type="chain" id="PRO_5012643301" description="Amine oxidase domain-containing protein" evidence="1">
    <location>
        <begin position="18"/>
        <end position="456"/>
    </location>
</feature>
<dbReference type="Proteomes" id="UP000215127">
    <property type="component" value="Chromosome 2"/>
</dbReference>
<dbReference type="InterPro" id="IPR036188">
    <property type="entry name" value="FAD/NAD-bd_sf"/>
</dbReference>
<dbReference type="Gene3D" id="1.10.405.20">
    <property type="match status" value="1"/>
</dbReference>
<dbReference type="PANTHER" id="PTHR10742">
    <property type="entry name" value="FLAVIN MONOAMINE OXIDASE"/>
    <property type="match status" value="1"/>
</dbReference>
<keyword evidence="1" id="KW-0732">Signal</keyword>
<dbReference type="Gene3D" id="3.30.70.1990">
    <property type="match status" value="1"/>
</dbReference>
<dbReference type="InterPro" id="IPR050281">
    <property type="entry name" value="Flavin_monoamine_oxidase"/>
</dbReference>
<dbReference type="PANTHER" id="PTHR10742:SF419">
    <property type="entry name" value="AMINE OXIDASE DOMAIN-CONTAINING PROTEIN-RELATED"/>
    <property type="match status" value="1"/>
</dbReference>
<sequence>MKSALFTALSLAASVTAQTVITRDVAIIGGGSAGTYTATRLRQMGFSVALIEKEKELGGHADTYRSPKNQSQFVDYGAQIFTNETVVHDYFGHYNIPLVTIQAAASFGSIDYTDFRDGSALNASILSTDLVGAFTRYVQILNQYAYIVGEWNLPNPVPEDLLLPWGEFVLKHNLTGMATTAYQFNQGQGNILAQLAFYVIRQLSLSQIQGIATGFNVNPLGMQTLYDRAQAELGSSAFVNATVTDVTRSDDGVQVCFDSTEGHITVNAKKLVIAIPPKRSNLDFLDLSDDESLLFGQLNNTYYWNALVSNTNLTDNALYFNFNPDAPQNIPAMPALYQTGPTAVDDVRAAYYGSVEYMTDEAVQADIIATIQRIQAGRGIQTSSPPVILQINNHSPSTLSVTPQAIRDGFYDKLKKLQGQHNTFFTGAMWANDASGEIWDFTEKKILPRIKAALSA</sequence>